<sequence>MPTLQFKGKPFVKNHHLSVKYHELIPVKEKSLTDRVSLHDNLIIHGDNLKALKALLPTYAGKVKCIYIDPPYNTGDENWIYNDNVNSPMIREWLGSVVDKDDLTRHDKWLCMMMPRLKLLKELLRDDGVIFISIDDDEYANLKLLLDEIFGESCHIGTLIWKRRQNVDSRPKNGLSQDHDYILCYGKTAESRLRGKDKDMSKYKNPDNDPRGPWMSADMTGLATKEQRPNLHYDLVDPATGIVYPCPPTGWRYERKRMMELIKNGEVIFPKTPDGRPRRKKFAKDLESVYTGFSSILETVYNTQGTRELREIFDGEEVFDFPKPSAMIKILIQQSCTEDGDIVLDSFAGSGTTGQAVLELNKEDGIQRQFILIEMEDYADRITAERIRRVIKGISNTKNESLKEGLGGTFSYFELGDPIEMEAILQGERLPSYEDLARYVFFTATGEEFDPSAIDMDRNFIGESQEYEVFLFYRPDTEYLKTSSLNIETAQQLGEYKGKKRLVFAPMKYLDEEYLHQYHIEFAQLPFEIYRMKE</sequence>
<dbReference type="InterPro" id="IPR002052">
    <property type="entry name" value="DNA_methylase_N6_adenine_CS"/>
</dbReference>
<accession>A0A150MCF7</accession>
<evidence type="ECO:0000313" key="7">
    <source>
        <dbReference type="EMBL" id="KYD22025.1"/>
    </source>
</evidence>
<name>A0A150MCF7_9BACI</name>
<comment type="caution">
    <text evidence="7">The sequence shown here is derived from an EMBL/GenBank/DDBJ whole genome shotgun (WGS) entry which is preliminary data.</text>
</comment>
<dbReference type="EC" id="2.1.1.72" evidence="7"/>
<evidence type="ECO:0000256" key="5">
    <source>
        <dbReference type="SAM" id="MobiDB-lite"/>
    </source>
</evidence>
<keyword evidence="3 7" id="KW-0808">Transferase</keyword>
<organism evidence="7 8">
    <name type="scientific">Caldibacillus debilis</name>
    <dbReference type="NCBI Taxonomy" id="301148"/>
    <lineage>
        <taxon>Bacteria</taxon>
        <taxon>Bacillati</taxon>
        <taxon>Bacillota</taxon>
        <taxon>Bacilli</taxon>
        <taxon>Bacillales</taxon>
        <taxon>Bacillaceae</taxon>
        <taxon>Caldibacillus</taxon>
    </lineage>
</organism>
<dbReference type="GO" id="GO:0003677">
    <property type="term" value="F:DNA binding"/>
    <property type="evidence" value="ECO:0007669"/>
    <property type="project" value="InterPro"/>
</dbReference>
<comment type="similarity">
    <text evidence="1">Belongs to the N(4)/N(6)-methyltransferase family.</text>
</comment>
<dbReference type="SUPFAM" id="SSF53335">
    <property type="entry name" value="S-adenosyl-L-methionine-dependent methyltransferases"/>
    <property type="match status" value="1"/>
</dbReference>
<dbReference type="GO" id="GO:0032259">
    <property type="term" value="P:methylation"/>
    <property type="evidence" value="ECO:0007669"/>
    <property type="project" value="UniProtKB-KW"/>
</dbReference>
<proteinExistence type="inferred from homology"/>
<dbReference type="PRINTS" id="PR00508">
    <property type="entry name" value="S21N4MTFRASE"/>
</dbReference>
<dbReference type="GO" id="GO:0009307">
    <property type="term" value="P:DNA restriction-modification system"/>
    <property type="evidence" value="ECO:0007669"/>
    <property type="project" value="UniProtKB-KW"/>
</dbReference>
<evidence type="ECO:0000259" key="6">
    <source>
        <dbReference type="Pfam" id="PF01555"/>
    </source>
</evidence>
<protein>
    <submittedName>
        <fullName evidence="7">Type III restriction-modification system methylation subunit</fullName>
        <ecNumber evidence="7">2.1.1.72</ecNumber>
    </submittedName>
</protein>
<gene>
    <name evidence="7" type="ORF">B4135_1508</name>
</gene>
<evidence type="ECO:0000256" key="2">
    <source>
        <dbReference type="ARBA" id="ARBA00022603"/>
    </source>
</evidence>
<dbReference type="REBASE" id="149603">
    <property type="entry name" value="M.Cde4135ORF1508P"/>
</dbReference>
<evidence type="ECO:0000256" key="3">
    <source>
        <dbReference type="ARBA" id="ARBA00022679"/>
    </source>
</evidence>
<dbReference type="PATRIC" id="fig|301148.3.peg.974"/>
<dbReference type="AlphaFoldDB" id="A0A150MCF7"/>
<dbReference type="Pfam" id="PF01555">
    <property type="entry name" value="N6_N4_Mtase"/>
    <property type="match status" value="1"/>
</dbReference>
<dbReference type="GO" id="GO:0009007">
    <property type="term" value="F:site-specific DNA-methyltransferase (adenine-specific) activity"/>
    <property type="evidence" value="ECO:0007669"/>
    <property type="project" value="UniProtKB-EC"/>
</dbReference>
<evidence type="ECO:0000256" key="1">
    <source>
        <dbReference type="ARBA" id="ARBA00006594"/>
    </source>
</evidence>
<feature type="domain" description="DNA methylase N-4/N-6" evidence="6">
    <location>
        <begin position="63"/>
        <end position="382"/>
    </location>
</feature>
<dbReference type="GO" id="GO:0008170">
    <property type="term" value="F:N-methyltransferase activity"/>
    <property type="evidence" value="ECO:0007669"/>
    <property type="project" value="InterPro"/>
</dbReference>
<feature type="compositionally biased region" description="Basic and acidic residues" evidence="5">
    <location>
        <begin position="195"/>
        <end position="210"/>
    </location>
</feature>
<keyword evidence="2 7" id="KW-0489">Methyltransferase</keyword>
<keyword evidence="4" id="KW-0680">Restriction system</keyword>
<dbReference type="InterPro" id="IPR002941">
    <property type="entry name" value="DNA_methylase_N4/N6"/>
</dbReference>
<dbReference type="Proteomes" id="UP000075683">
    <property type="component" value="Unassembled WGS sequence"/>
</dbReference>
<dbReference type="OrthoDB" id="9800801at2"/>
<dbReference type="InterPro" id="IPR029063">
    <property type="entry name" value="SAM-dependent_MTases_sf"/>
</dbReference>
<dbReference type="PROSITE" id="PS00092">
    <property type="entry name" value="N6_MTASE"/>
    <property type="match status" value="1"/>
</dbReference>
<dbReference type="Gene3D" id="3.40.50.150">
    <property type="entry name" value="Vaccinia Virus protein VP39"/>
    <property type="match status" value="1"/>
</dbReference>
<dbReference type="RefSeq" id="WP_061568177.1">
    <property type="nucleotide sequence ID" value="NZ_LQYT01000014.1"/>
</dbReference>
<reference evidence="7 8" key="1">
    <citation type="submission" date="2016-01" db="EMBL/GenBank/DDBJ databases">
        <title>Draft Genome Sequences of Seven Thermophilic Sporeformers Isolated from Foods.</title>
        <authorList>
            <person name="Berendsen E.M."/>
            <person name="Wells-Bennik M.H."/>
            <person name="Krawcyk A.O."/>
            <person name="De Jong A."/>
            <person name="Holsappel S."/>
            <person name="Eijlander R.T."/>
            <person name="Kuipers O.P."/>
        </authorList>
    </citation>
    <scope>NUCLEOTIDE SEQUENCE [LARGE SCALE GENOMIC DNA]</scope>
    <source>
        <strain evidence="7 8">B4135</strain>
    </source>
</reference>
<evidence type="ECO:0000313" key="8">
    <source>
        <dbReference type="Proteomes" id="UP000075683"/>
    </source>
</evidence>
<dbReference type="InterPro" id="IPR001091">
    <property type="entry name" value="RM_Methyltransferase"/>
</dbReference>
<evidence type="ECO:0000256" key="4">
    <source>
        <dbReference type="ARBA" id="ARBA00022747"/>
    </source>
</evidence>
<dbReference type="STRING" id="301148.B4135_1508"/>
<dbReference type="EMBL" id="LQYT01000014">
    <property type="protein sequence ID" value="KYD22025.1"/>
    <property type="molecule type" value="Genomic_DNA"/>
</dbReference>
<feature type="region of interest" description="Disordered" evidence="5">
    <location>
        <begin position="195"/>
        <end position="214"/>
    </location>
</feature>